<gene>
    <name evidence="2" type="ORF">DSM106972_011860</name>
</gene>
<dbReference type="EMBL" id="RSCL01000002">
    <property type="protein sequence ID" value="RUT09133.1"/>
    <property type="molecule type" value="Genomic_DNA"/>
</dbReference>
<keyword evidence="1" id="KW-1133">Transmembrane helix</keyword>
<sequence length="74" mass="8655">MIIRDAIQFWHLYINIGRRLNEKMLVKASRKGLRTTNQPRLQKHTVLIMAVCIAALIMLAIGFTTFYRKQPIND</sequence>
<dbReference type="AlphaFoldDB" id="A0A3S1AUB2"/>
<dbReference type="Proteomes" id="UP000271624">
    <property type="component" value="Unassembled WGS sequence"/>
</dbReference>
<feature type="transmembrane region" description="Helical" evidence="1">
    <location>
        <begin position="46"/>
        <end position="67"/>
    </location>
</feature>
<comment type="caution">
    <text evidence="2">The sequence shown here is derived from an EMBL/GenBank/DDBJ whole genome shotgun (WGS) entry which is preliminary data.</text>
</comment>
<name>A0A3S1AUB2_9CYAN</name>
<accession>A0A3S1AUB2</accession>
<dbReference type="RefSeq" id="WP_127079773.1">
    <property type="nucleotide sequence ID" value="NZ_RSCL01000002.1"/>
</dbReference>
<evidence type="ECO:0000256" key="1">
    <source>
        <dbReference type="SAM" id="Phobius"/>
    </source>
</evidence>
<keyword evidence="1" id="KW-0812">Transmembrane</keyword>
<reference evidence="2" key="1">
    <citation type="submission" date="2018-12" db="EMBL/GenBank/DDBJ databases">
        <authorList>
            <person name="Will S."/>
            <person name="Neumann-Schaal M."/>
            <person name="Henke P."/>
        </authorList>
    </citation>
    <scope>NUCLEOTIDE SEQUENCE</scope>
    <source>
        <strain evidence="2">PCC 7102</strain>
    </source>
</reference>
<keyword evidence="1" id="KW-0472">Membrane</keyword>
<organism evidence="2 3">
    <name type="scientific">Dulcicalothrix desertica PCC 7102</name>
    <dbReference type="NCBI Taxonomy" id="232991"/>
    <lineage>
        <taxon>Bacteria</taxon>
        <taxon>Bacillati</taxon>
        <taxon>Cyanobacteriota</taxon>
        <taxon>Cyanophyceae</taxon>
        <taxon>Nostocales</taxon>
        <taxon>Calotrichaceae</taxon>
        <taxon>Dulcicalothrix</taxon>
    </lineage>
</organism>
<proteinExistence type="predicted"/>
<protein>
    <submittedName>
        <fullName evidence="2">Uncharacterized protein</fullName>
    </submittedName>
</protein>
<reference evidence="2" key="2">
    <citation type="journal article" date="2019" name="Genome Biol. Evol.">
        <title>Day and night: Metabolic profiles and evolutionary relationships of six axenic non-marine cyanobacteria.</title>
        <authorList>
            <person name="Will S.E."/>
            <person name="Henke P."/>
            <person name="Boedeker C."/>
            <person name="Huang S."/>
            <person name="Brinkmann H."/>
            <person name="Rohde M."/>
            <person name="Jarek M."/>
            <person name="Friedl T."/>
            <person name="Seufert S."/>
            <person name="Schumacher M."/>
            <person name="Overmann J."/>
            <person name="Neumann-Schaal M."/>
            <person name="Petersen J."/>
        </authorList>
    </citation>
    <scope>NUCLEOTIDE SEQUENCE [LARGE SCALE GENOMIC DNA]</scope>
    <source>
        <strain evidence="2">PCC 7102</strain>
    </source>
</reference>
<evidence type="ECO:0000313" key="3">
    <source>
        <dbReference type="Proteomes" id="UP000271624"/>
    </source>
</evidence>
<keyword evidence="3" id="KW-1185">Reference proteome</keyword>
<evidence type="ECO:0000313" key="2">
    <source>
        <dbReference type="EMBL" id="RUT09133.1"/>
    </source>
</evidence>